<dbReference type="InterPro" id="IPR011989">
    <property type="entry name" value="ARM-like"/>
</dbReference>
<feature type="region of interest" description="Disordered" evidence="5">
    <location>
        <begin position="787"/>
        <end position="809"/>
    </location>
</feature>
<accession>A0A316U5G3</accession>
<dbReference type="GO" id="GO:0030307">
    <property type="term" value="P:positive regulation of cell growth"/>
    <property type="evidence" value="ECO:0007669"/>
    <property type="project" value="TreeGrafter"/>
</dbReference>
<dbReference type="InterPro" id="IPR016024">
    <property type="entry name" value="ARM-type_fold"/>
</dbReference>
<evidence type="ECO:0000313" key="8">
    <source>
        <dbReference type="Proteomes" id="UP000245942"/>
    </source>
</evidence>
<evidence type="ECO:0000259" key="6">
    <source>
        <dbReference type="SMART" id="SM01302"/>
    </source>
</evidence>
<keyword evidence="2 4" id="KW-0853">WD repeat</keyword>
<protein>
    <recommendedName>
        <fullName evidence="6">Raptor N-terminal CASPase-like domain-containing protein</fullName>
    </recommendedName>
</protein>
<dbReference type="Proteomes" id="UP000245942">
    <property type="component" value="Unassembled WGS sequence"/>
</dbReference>
<feature type="region of interest" description="Disordered" evidence="5">
    <location>
        <begin position="944"/>
        <end position="984"/>
    </location>
</feature>
<dbReference type="SUPFAM" id="SSF50978">
    <property type="entry name" value="WD40 repeat-like"/>
    <property type="match status" value="1"/>
</dbReference>
<dbReference type="PROSITE" id="PS50294">
    <property type="entry name" value="WD_REPEATS_REGION"/>
    <property type="match status" value="1"/>
</dbReference>
<dbReference type="RefSeq" id="XP_025346723.1">
    <property type="nucleotide sequence ID" value="XM_025493730.1"/>
</dbReference>
<dbReference type="EMBL" id="KZ819331">
    <property type="protein sequence ID" value="PWN19563.1"/>
    <property type="molecule type" value="Genomic_DNA"/>
</dbReference>
<feature type="region of interest" description="Disordered" evidence="5">
    <location>
        <begin position="1435"/>
        <end position="1510"/>
    </location>
</feature>
<feature type="non-terminal residue" evidence="7">
    <location>
        <position position="1"/>
    </location>
</feature>
<sequence length="1635" mass="178087">MTHWYSKRHLTGGNPKSRSTLDLPDWRMRERLRTVTAALVMCLNIGVDPPDVSKTNPCSKLICWMDPSSLEVSKALPAIGKNLQAQFETLSMKTRYKQYLDPIVEETKRFCTALRRTAKDERVLFYYNGYGVPKPTPGGEIWVFNKAYTQYIPVTLYDLQAWLGNPCIFVWDASAAGNVVVNFKKLADRRAEEEAKAGGGGRDRDKEQSETHFPLRESIHLAACAPDEILPMNPELPADLFTCCLTSPIEISLRWFVLQNPLPSKLNVDMVMNIPGRLQDRRTPLGELNWIFTAITDTIAWTVLPRAIFRRLFRDDLMVAALLRNFLLAERIMRFYHCTPMSHPQLPATHNHPLWSSWDLAVDQCLAQLPTLLEKEKAQRIADEGGPPMDLKLAAFEYRHSTFFSEQLKAFEVWLGQGGVSRQGRRRRVDAFRGIRDDLVDAAGDGLNDEDSTRHVLDPPDQLPIVLQVLLSQVHRLRALILLSQFLDLGPRAVNLALSIGIFPYVLKLLQSPAVDLKPVLIYIWARILAVDRSCQNDLLRDNGFIYFVGVLSPFQQPQAGGQGGQGGQTSLPIPNVSEHRAMCAFILSVFCQDFPAGQQACLQQTDAMDSCLEHLEDDDFLLRQWSALCLAQLWDGSDEGKALGIKKDAHGKLCYMLGDVSPEVRAAVLYALGTLLGASGSSVDPFDPVSSMGTTAASSSSSNRPGGSGGPRQRCLGTGSALHLEESAQRSLELGIAIAMLSARGDSSPMVRKEVVVALSAVVREYKGFFVLAAYLYFDAEEREVRRGKKQPTANGPDSAKGGSSMRGLDVVEEGVGEEETGDDPTLSRVLSKLALEEGLTEEDIGNVPAFSTLFASLLDLAADSHVEVASMAKTVVDYILALLLESDVARSGESAVNRFAGLSLGAHDASLNRIVLPTVVSNGDNDGYFAFAPPSPTAYGMPSASEGLVSPHGTTFGDVDASGSSGSNGASNRQLPYQPKRAPSFAQTVKTIATLGYSRPSSPIPSPDPGSPAEGGPTAGNGTPEREDSRRGSVFDVRVADALAALISVDLQRFRNRASLAADPSLGSSSAGSTPMTSPNNGRSAMKVLLTDPGLGNDDIRDTLPLKSRLFSWCSEYYREPQMKPAEAEEPGSVKYNVQTWKRQRNERILSDSQAQAEPASKNAWSKPVSTMRNGAPPYQMVMHQFENHLVTASERDVVSVWDWEKARLLSRFHNGNPLGTNITSTLFINEEADGLLLVGSAEGDVRIYRDYDRPTWIPDTRGPELISSFRALPDLVRSHFPSGLVADWQQVTGHLLAGGDSRVIRVWDAHRELCVCDIPTRVSSCVTSISSEADIGHIFVAGFGDGTVGVYDRRNPPEASLVRLWTEHRTWVHKVHLQKHSNRELVSASDDSEVRLWDIRGRSSISKANLGGQLRGKLSSFAVHERAQVFAAASTPRQTRNGPSTWNGSTPQTIHHASFTEPSKPLGGSAPIQHHQGSHSHSHAHAHAHQQHHHAHSQLAQGGARGQQSALLPPAMLDQPLSCFTPAMASIAFHPHWPLMAYSGPDLAGTIEVKKFGGVGTAGAGAGAGDSEARGNGHGSGSAGRSDTASWGDGYTVVEGMTALPSYESRSSTFREGGEREGSGKRRSFLGI</sequence>
<feature type="region of interest" description="Disordered" evidence="5">
    <location>
        <begin position="1"/>
        <end position="21"/>
    </location>
</feature>
<dbReference type="GO" id="GO:0005737">
    <property type="term" value="C:cytoplasm"/>
    <property type="evidence" value="ECO:0007669"/>
    <property type="project" value="TreeGrafter"/>
</dbReference>
<evidence type="ECO:0000256" key="4">
    <source>
        <dbReference type="PROSITE-ProRule" id="PRU00221"/>
    </source>
</evidence>
<dbReference type="PROSITE" id="PS00678">
    <property type="entry name" value="WD_REPEATS_1"/>
    <property type="match status" value="1"/>
</dbReference>
<dbReference type="GO" id="GO:0010506">
    <property type="term" value="P:regulation of autophagy"/>
    <property type="evidence" value="ECO:0007669"/>
    <property type="project" value="TreeGrafter"/>
</dbReference>
<evidence type="ECO:0000256" key="2">
    <source>
        <dbReference type="ARBA" id="ARBA00022574"/>
    </source>
</evidence>
<evidence type="ECO:0000313" key="7">
    <source>
        <dbReference type="EMBL" id="PWN19563.1"/>
    </source>
</evidence>
<dbReference type="GeneID" id="37015464"/>
<dbReference type="PROSITE" id="PS50082">
    <property type="entry name" value="WD_REPEATS_2"/>
    <property type="match status" value="1"/>
</dbReference>
<dbReference type="SUPFAM" id="SSF48371">
    <property type="entry name" value="ARM repeat"/>
    <property type="match status" value="1"/>
</dbReference>
<dbReference type="GO" id="GO:0009267">
    <property type="term" value="P:cellular response to starvation"/>
    <property type="evidence" value="ECO:0007669"/>
    <property type="project" value="TreeGrafter"/>
</dbReference>
<dbReference type="InterPro" id="IPR036322">
    <property type="entry name" value="WD40_repeat_dom_sf"/>
</dbReference>
<dbReference type="STRING" id="1684307.A0A316U5G3"/>
<dbReference type="GO" id="GO:0030674">
    <property type="term" value="F:protein-macromolecule adaptor activity"/>
    <property type="evidence" value="ECO:0007669"/>
    <property type="project" value="TreeGrafter"/>
</dbReference>
<feature type="region of interest" description="Disordered" evidence="5">
    <location>
        <begin position="1609"/>
        <end position="1635"/>
    </location>
</feature>
<dbReference type="OrthoDB" id="10262360at2759"/>
<dbReference type="SMART" id="SM01302">
    <property type="entry name" value="Raptor_N"/>
    <property type="match status" value="1"/>
</dbReference>
<feature type="compositionally biased region" description="Low complexity" evidence="5">
    <location>
        <begin position="691"/>
        <end position="706"/>
    </location>
</feature>
<organism evidence="7 8">
    <name type="scientific">Pseudomicrostroma glucosiphilum</name>
    <dbReference type="NCBI Taxonomy" id="1684307"/>
    <lineage>
        <taxon>Eukaryota</taxon>
        <taxon>Fungi</taxon>
        <taxon>Dikarya</taxon>
        <taxon>Basidiomycota</taxon>
        <taxon>Ustilaginomycotina</taxon>
        <taxon>Exobasidiomycetes</taxon>
        <taxon>Microstromatales</taxon>
        <taxon>Microstromatales incertae sedis</taxon>
        <taxon>Pseudomicrostroma</taxon>
    </lineage>
</organism>
<dbReference type="SMART" id="SM00320">
    <property type="entry name" value="WD40"/>
    <property type="match status" value="5"/>
</dbReference>
<dbReference type="InterPro" id="IPR015943">
    <property type="entry name" value="WD40/YVTN_repeat-like_dom_sf"/>
</dbReference>
<reference evidence="7 8" key="1">
    <citation type="journal article" date="2018" name="Mol. Biol. Evol.">
        <title>Broad Genomic Sampling Reveals a Smut Pathogenic Ancestry of the Fungal Clade Ustilaginomycotina.</title>
        <authorList>
            <person name="Kijpornyongpan T."/>
            <person name="Mondo S.J."/>
            <person name="Barry K."/>
            <person name="Sandor L."/>
            <person name="Lee J."/>
            <person name="Lipzen A."/>
            <person name="Pangilinan J."/>
            <person name="LaButti K."/>
            <person name="Hainaut M."/>
            <person name="Henrissat B."/>
            <person name="Grigoriev I.V."/>
            <person name="Spatafora J.W."/>
            <person name="Aime M.C."/>
        </authorList>
    </citation>
    <scope>NUCLEOTIDE SEQUENCE [LARGE SCALE GENOMIC DNA]</scope>
    <source>
        <strain evidence="7 8">MCA 4718</strain>
    </source>
</reference>
<evidence type="ECO:0000256" key="1">
    <source>
        <dbReference type="ARBA" id="ARBA00009257"/>
    </source>
</evidence>
<dbReference type="InterPro" id="IPR029347">
    <property type="entry name" value="Raptor_N"/>
</dbReference>
<dbReference type="GO" id="GO:0071230">
    <property type="term" value="P:cellular response to amino acid stimulus"/>
    <property type="evidence" value="ECO:0007669"/>
    <property type="project" value="TreeGrafter"/>
</dbReference>
<dbReference type="GO" id="GO:0031929">
    <property type="term" value="P:TOR signaling"/>
    <property type="evidence" value="ECO:0007669"/>
    <property type="project" value="InterPro"/>
</dbReference>
<evidence type="ECO:0000256" key="5">
    <source>
        <dbReference type="SAM" id="MobiDB-lite"/>
    </source>
</evidence>
<dbReference type="PANTHER" id="PTHR12848">
    <property type="entry name" value="REGULATORY-ASSOCIATED PROTEIN OF MTOR"/>
    <property type="match status" value="1"/>
</dbReference>
<dbReference type="PANTHER" id="PTHR12848:SF16">
    <property type="entry name" value="REGULATORY-ASSOCIATED PROTEIN OF MTOR"/>
    <property type="match status" value="1"/>
</dbReference>
<dbReference type="GO" id="GO:0031931">
    <property type="term" value="C:TORC1 complex"/>
    <property type="evidence" value="ECO:0007669"/>
    <property type="project" value="InterPro"/>
</dbReference>
<keyword evidence="8" id="KW-1185">Reference proteome</keyword>
<dbReference type="Gene3D" id="1.25.10.10">
    <property type="entry name" value="Leucine-rich Repeat Variant"/>
    <property type="match status" value="1"/>
</dbReference>
<feature type="region of interest" description="Disordered" evidence="5">
    <location>
        <begin position="998"/>
        <end position="1033"/>
    </location>
</feature>
<proteinExistence type="inferred from homology"/>
<feature type="region of interest" description="Disordered" evidence="5">
    <location>
        <begin position="1566"/>
        <end position="1595"/>
    </location>
</feature>
<dbReference type="PRINTS" id="PR01547">
    <property type="entry name" value="YEAST176DUF"/>
</dbReference>
<feature type="domain" description="Raptor N-terminal CASPase-like" evidence="6">
    <location>
        <begin position="31"/>
        <end position="184"/>
    </location>
</feature>
<feature type="region of interest" description="Disordered" evidence="5">
    <location>
        <begin position="1063"/>
        <end position="1086"/>
    </location>
</feature>
<keyword evidence="3" id="KW-0677">Repeat</keyword>
<name>A0A316U5G3_9BASI</name>
<feature type="compositionally biased region" description="Basic residues" evidence="5">
    <location>
        <begin position="1"/>
        <end position="10"/>
    </location>
</feature>
<feature type="repeat" description="WD" evidence="4">
    <location>
        <begin position="1368"/>
        <end position="1410"/>
    </location>
</feature>
<feature type="compositionally biased region" description="Basic residues" evidence="5">
    <location>
        <begin position="1479"/>
        <end position="1499"/>
    </location>
</feature>
<feature type="region of interest" description="Disordered" evidence="5">
    <location>
        <begin position="690"/>
        <end position="718"/>
    </location>
</feature>
<gene>
    <name evidence="7" type="ORF">BCV69DRAFT_290858</name>
</gene>
<dbReference type="Gene3D" id="2.130.10.10">
    <property type="entry name" value="YVTN repeat-like/Quinoprotein amine dehydrogenase"/>
    <property type="match status" value="1"/>
</dbReference>
<feature type="compositionally biased region" description="Polar residues" evidence="5">
    <location>
        <begin position="1068"/>
        <end position="1085"/>
    </location>
</feature>
<dbReference type="InterPro" id="IPR019775">
    <property type="entry name" value="WD40_repeat_CS"/>
</dbReference>
<comment type="similarity">
    <text evidence="1">Belongs to the WD repeat RAPTOR family.</text>
</comment>
<dbReference type="InterPro" id="IPR004083">
    <property type="entry name" value="Raptor"/>
</dbReference>
<evidence type="ECO:0000256" key="3">
    <source>
        <dbReference type="ARBA" id="ARBA00022737"/>
    </source>
</evidence>
<feature type="compositionally biased region" description="Low complexity" evidence="5">
    <location>
        <begin position="963"/>
        <end position="974"/>
    </location>
</feature>
<feature type="compositionally biased region" description="Polar residues" evidence="5">
    <location>
        <begin position="1438"/>
        <end position="1458"/>
    </location>
</feature>
<dbReference type="InterPro" id="IPR001680">
    <property type="entry name" value="WD40_rpt"/>
</dbReference>
<dbReference type="Pfam" id="PF14538">
    <property type="entry name" value="Raptor_N"/>
    <property type="match status" value="1"/>
</dbReference>